<dbReference type="STRING" id="410358.Mlab_0424"/>
<dbReference type="EMBL" id="CP000559">
    <property type="protein sequence ID" value="ABN06600.1"/>
    <property type="molecule type" value="Genomic_DNA"/>
</dbReference>
<dbReference type="GeneID" id="4794403"/>
<dbReference type="RefSeq" id="WP_011832801.1">
    <property type="nucleotide sequence ID" value="NC_008942.1"/>
</dbReference>
<evidence type="ECO:0000259" key="1">
    <source>
        <dbReference type="Pfam" id="PF03724"/>
    </source>
</evidence>
<dbReference type="InterPro" id="IPR005184">
    <property type="entry name" value="DUF306_Meta_HslJ"/>
</dbReference>
<protein>
    <recommendedName>
        <fullName evidence="1">DUF306 domain-containing protein</fullName>
    </recommendedName>
</protein>
<dbReference type="PANTHER" id="PTHR35535:SF1">
    <property type="entry name" value="HEAT SHOCK PROTEIN HSLJ"/>
    <property type="match status" value="1"/>
</dbReference>
<dbReference type="PROSITE" id="PS51257">
    <property type="entry name" value="PROKAR_LIPOPROTEIN"/>
    <property type="match status" value="1"/>
</dbReference>
<dbReference type="InterPro" id="IPR038670">
    <property type="entry name" value="HslJ-like_sf"/>
</dbReference>
<dbReference type="Proteomes" id="UP000000365">
    <property type="component" value="Chromosome"/>
</dbReference>
<keyword evidence="3" id="KW-1185">Reference proteome</keyword>
<sequence length="239" mass="24919">MKHTTLVFSALVIIGAVIFAAGCISPDSESLEGNWVLTGIGSDNTSIIGDITLEIAGSTISGNSGVNNYFGKITMGQDGKLNISGLGSTKMAGPADLMEQEQKYYAALANAAAYKITDGSLIISDNAGNTILTFKEIPAIVGKWLLASDNNVTVTFNPNGSFGGQAPVNIYGGSYTTSGHTLSIGDDIISTMMAGTEEQMQAESAFFHALTMSAGYSIVDAHLIITDENGKELLNFVQA</sequence>
<organism evidence="2 3">
    <name type="scientific">Methanocorpusculum labreanum (strain ATCC 43576 / DSM 4855 / Z)</name>
    <dbReference type="NCBI Taxonomy" id="410358"/>
    <lineage>
        <taxon>Archaea</taxon>
        <taxon>Methanobacteriati</taxon>
        <taxon>Methanobacteriota</taxon>
        <taxon>Stenosarchaea group</taxon>
        <taxon>Methanomicrobia</taxon>
        <taxon>Methanomicrobiales</taxon>
        <taxon>Methanocorpusculaceae</taxon>
        <taxon>Methanocorpusculum</taxon>
    </lineage>
</organism>
<proteinExistence type="predicted"/>
<dbReference type="HOGENOM" id="CLU_1159070_0_0_2"/>
<evidence type="ECO:0000313" key="2">
    <source>
        <dbReference type="EMBL" id="ABN06600.1"/>
    </source>
</evidence>
<dbReference type="OrthoDB" id="107075at2157"/>
<dbReference type="eggNOG" id="arCOG03952">
    <property type="taxonomic scope" value="Archaea"/>
</dbReference>
<gene>
    <name evidence="2" type="ordered locus">Mlab_0424</name>
</gene>
<accession>A2SQJ4</accession>
<evidence type="ECO:0000313" key="3">
    <source>
        <dbReference type="Proteomes" id="UP000000365"/>
    </source>
</evidence>
<feature type="domain" description="DUF306" evidence="1">
    <location>
        <begin position="30"/>
        <end position="135"/>
    </location>
</feature>
<dbReference type="Pfam" id="PF03724">
    <property type="entry name" value="META"/>
    <property type="match status" value="2"/>
</dbReference>
<dbReference type="AlphaFoldDB" id="A2SQJ4"/>
<dbReference type="PANTHER" id="PTHR35535">
    <property type="entry name" value="HEAT SHOCK PROTEIN HSLJ"/>
    <property type="match status" value="1"/>
</dbReference>
<dbReference type="InterPro" id="IPR053147">
    <property type="entry name" value="Hsp_HslJ-like"/>
</dbReference>
<feature type="domain" description="DUF306" evidence="1">
    <location>
        <begin position="148"/>
        <end position="236"/>
    </location>
</feature>
<dbReference type="KEGG" id="mla:Mlab_0424"/>
<reference evidence="2 3" key="1">
    <citation type="journal article" date="2009" name="Stand. Genomic Sci.">
        <title>Complete genome sequence of Methanocorpusculum labreanum type strain Z.</title>
        <authorList>
            <person name="Anderson I.J."/>
            <person name="Sieprawska-Lupa M."/>
            <person name="Goltsman E."/>
            <person name="Lapidus A."/>
            <person name="Copeland A."/>
            <person name="Glavina Del Rio T."/>
            <person name="Tice H."/>
            <person name="Dalin E."/>
            <person name="Barry K."/>
            <person name="Pitluck S."/>
            <person name="Hauser L."/>
            <person name="Land M."/>
            <person name="Lucas S."/>
            <person name="Richardson P."/>
            <person name="Whitman W.B."/>
            <person name="Kyrpides N.C."/>
        </authorList>
    </citation>
    <scope>NUCLEOTIDE SEQUENCE [LARGE SCALE GENOMIC DNA]</scope>
    <source>
        <strain evidence="3">ATCC 43576 / DSM 4855 / Z</strain>
    </source>
</reference>
<name>A2SQJ4_METLZ</name>
<dbReference type="Gene3D" id="2.40.128.270">
    <property type="match status" value="2"/>
</dbReference>